<gene>
    <name evidence="7" type="ORF">AUC31_16860</name>
</gene>
<dbReference type="KEGG" id="prt:AUC31_16860"/>
<dbReference type="AlphaFoldDB" id="A0A0U2XIK7"/>
<keyword evidence="5 6" id="KW-0472">Membrane</keyword>
<dbReference type="Pfam" id="PF09678">
    <property type="entry name" value="Caa3_CtaG"/>
    <property type="match status" value="1"/>
</dbReference>
<dbReference type="InterPro" id="IPR014108">
    <property type="entry name" value="Caa3-assmbl_CtaG"/>
</dbReference>
<organism evidence="7 8">
    <name type="scientific">Planococcus rifietoensis</name>
    <dbReference type="NCBI Taxonomy" id="200991"/>
    <lineage>
        <taxon>Bacteria</taxon>
        <taxon>Bacillati</taxon>
        <taxon>Bacillota</taxon>
        <taxon>Bacilli</taxon>
        <taxon>Bacillales</taxon>
        <taxon>Caryophanaceae</taxon>
        <taxon>Planococcus</taxon>
    </lineage>
</organism>
<evidence type="ECO:0000313" key="8">
    <source>
        <dbReference type="Proteomes" id="UP000067683"/>
    </source>
</evidence>
<dbReference type="GO" id="GO:0005886">
    <property type="term" value="C:plasma membrane"/>
    <property type="evidence" value="ECO:0007669"/>
    <property type="project" value="UniProtKB-SubCell"/>
</dbReference>
<dbReference type="InterPro" id="IPR019108">
    <property type="entry name" value="Caa3_assmbl_CtaG-rel"/>
</dbReference>
<feature type="transmembrane region" description="Helical" evidence="6">
    <location>
        <begin position="82"/>
        <end position="102"/>
    </location>
</feature>
<dbReference type="EMBL" id="CP013659">
    <property type="protein sequence ID" value="ALS76783.1"/>
    <property type="molecule type" value="Genomic_DNA"/>
</dbReference>
<protein>
    <submittedName>
        <fullName evidence="7">Cytochrome c oxidase assembly factor CtaG</fullName>
    </submittedName>
</protein>
<dbReference type="STRING" id="200991.AUC31_16860"/>
<keyword evidence="2" id="KW-1003">Cell membrane</keyword>
<keyword evidence="4 6" id="KW-1133">Transmembrane helix</keyword>
<feature type="transmembrane region" description="Helical" evidence="6">
    <location>
        <begin position="187"/>
        <end position="206"/>
    </location>
</feature>
<feature type="transmembrane region" description="Helical" evidence="6">
    <location>
        <begin position="12"/>
        <end position="32"/>
    </location>
</feature>
<dbReference type="OrthoDB" id="128422at2"/>
<feature type="transmembrane region" description="Helical" evidence="6">
    <location>
        <begin position="114"/>
        <end position="136"/>
    </location>
</feature>
<evidence type="ECO:0000256" key="1">
    <source>
        <dbReference type="ARBA" id="ARBA00004651"/>
    </source>
</evidence>
<evidence type="ECO:0000256" key="4">
    <source>
        <dbReference type="ARBA" id="ARBA00022989"/>
    </source>
</evidence>
<dbReference type="Proteomes" id="UP000067683">
    <property type="component" value="Chromosome"/>
</dbReference>
<name>A0A0U2XIK7_9BACL</name>
<accession>A0A0U2XIK7</accession>
<evidence type="ECO:0000256" key="6">
    <source>
        <dbReference type="SAM" id="Phobius"/>
    </source>
</evidence>
<proteinExistence type="predicted"/>
<evidence type="ECO:0000256" key="2">
    <source>
        <dbReference type="ARBA" id="ARBA00022475"/>
    </source>
</evidence>
<evidence type="ECO:0000256" key="5">
    <source>
        <dbReference type="ARBA" id="ARBA00023136"/>
    </source>
</evidence>
<evidence type="ECO:0000256" key="3">
    <source>
        <dbReference type="ARBA" id="ARBA00022692"/>
    </source>
</evidence>
<feature type="transmembrane region" description="Helical" evidence="6">
    <location>
        <begin position="148"/>
        <end position="167"/>
    </location>
</feature>
<keyword evidence="3 6" id="KW-0812">Transmembrane</keyword>
<dbReference type="NCBIfam" id="TIGR02737">
    <property type="entry name" value="caa3_CtaG"/>
    <property type="match status" value="1"/>
</dbReference>
<keyword evidence="8" id="KW-1185">Reference proteome</keyword>
<reference evidence="7" key="1">
    <citation type="submission" date="2016-01" db="EMBL/GenBank/DDBJ databases">
        <title>Complete genome of Planococcus rifietoensis type strain M8.</title>
        <authorList>
            <person name="See-Too W.S."/>
        </authorList>
    </citation>
    <scope>NUCLEOTIDE SEQUENCE [LARGE SCALE GENOMIC DNA]</scope>
    <source>
        <strain evidence="7">M8</strain>
    </source>
</reference>
<comment type="subcellular location">
    <subcellularLocation>
        <location evidence="1">Cell membrane</location>
        <topology evidence="1">Multi-pass membrane protein</topology>
    </subcellularLocation>
</comment>
<dbReference type="RefSeq" id="WP_058383484.1">
    <property type="nucleotide sequence ID" value="NZ_CP013659.2"/>
</dbReference>
<evidence type="ECO:0000313" key="7">
    <source>
        <dbReference type="EMBL" id="ALS76783.1"/>
    </source>
</evidence>
<sequence>MPISIFGFEALWSPWYFGFLVLITLLYFLVTTKWRHKFTDSEPLQTKQALLFVSGMALIYILKGSPVDLLGHITLTMHMVQMALLLLLAAPLVIMGIPSYIWRAFIELPIINPLFMFFTKPLIALLLFSLFFSVYHLPLVFDFVKQDMLIHSIVSTLLFVSALLYWWPVVNNLEGMHKFHGLKKLGYLFGLSVLMTPACALIIFSTTPFYATYSDGEAWMQAMALCVPAGTLAQLNLSGPELFTNMSLIEDQRTGGITMKIIQELVFTVFIWLVFHEWLKNETANADEITAKVLQDRKDMAYYRHNGQ</sequence>